<dbReference type="PANTHER" id="PTHR45947:SF3">
    <property type="entry name" value="SULFOQUINOVOSYL TRANSFERASE SQD2"/>
    <property type="match status" value="1"/>
</dbReference>
<dbReference type="RefSeq" id="WP_244705065.1">
    <property type="nucleotide sequence ID" value="NZ_BAAADN010000043.1"/>
</dbReference>
<evidence type="ECO:0000313" key="3">
    <source>
        <dbReference type="Proteomes" id="UP000830542"/>
    </source>
</evidence>
<dbReference type="SUPFAM" id="SSF53756">
    <property type="entry name" value="UDP-Glycosyltransferase/glycogen phosphorylase"/>
    <property type="match status" value="1"/>
</dbReference>
<dbReference type="AlphaFoldDB" id="A0AAV3SIM6"/>
<dbReference type="InterPro" id="IPR050194">
    <property type="entry name" value="Glycosyltransferase_grp1"/>
</dbReference>
<reference evidence="1" key="1">
    <citation type="journal article" date="2014" name="Int. J. Syst. Evol. Microbiol.">
        <title>Complete genome sequence of Corynebacterium casei LMG S-19264T (=DSM 44701T), isolated from a smear-ripened cheese.</title>
        <authorList>
            <consortium name="US DOE Joint Genome Institute (JGI-PGF)"/>
            <person name="Walter F."/>
            <person name="Albersmeier A."/>
            <person name="Kalinowski J."/>
            <person name="Ruckert C."/>
        </authorList>
    </citation>
    <scope>NUCLEOTIDE SEQUENCE</scope>
    <source>
        <strain evidence="1">JCM 12289</strain>
    </source>
</reference>
<dbReference type="EMBL" id="BAAADN010000043">
    <property type="protein sequence ID" value="GAA0468696.1"/>
    <property type="molecule type" value="Genomic_DNA"/>
</dbReference>
<organism evidence="1 4">
    <name type="scientific">Halococcus dombrowskii</name>
    <dbReference type="NCBI Taxonomy" id="179637"/>
    <lineage>
        <taxon>Archaea</taxon>
        <taxon>Methanobacteriati</taxon>
        <taxon>Methanobacteriota</taxon>
        <taxon>Stenosarchaea group</taxon>
        <taxon>Halobacteria</taxon>
        <taxon>Halobacteriales</taxon>
        <taxon>Halococcaceae</taxon>
        <taxon>Halococcus</taxon>
    </lineage>
</organism>
<dbReference type="KEGG" id="hdo:MUK72_06760"/>
<dbReference type="Pfam" id="PF13692">
    <property type="entry name" value="Glyco_trans_1_4"/>
    <property type="match status" value="1"/>
</dbReference>
<dbReference type="CDD" id="cd03801">
    <property type="entry name" value="GT4_PimA-like"/>
    <property type="match status" value="1"/>
</dbReference>
<protein>
    <submittedName>
        <fullName evidence="2">Glycosyltransferase family 4 protein</fullName>
    </submittedName>
</protein>
<reference evidence="1" key="3">
    <citation type="submission" date="2023-12" db="EMBL/GenBank/DDBJ databases">
        <authorList>
            <person name="Sun Q."/>
            <person name="Inoue M."/>
        </authorList>
    </citation>
    <scope>NUCLEOTIDE SEQUENCE</scope>
    <source>
        <strain evidence="1">JCM 12289</strain>
    </source>
</reference>
<accession>A0AAV3SIM6</accession>
<keyword evidence="3" id="KW-1185">Reference proteome</keyword>
<name>A0AAV3SIM6_HALDO</name>
<dbReference type="Proteomes" id="UP001500962">
    <property type="component" value="Unassembled WGS sequence"/>
</dbReference>
<dbReference type="GO" id="GO:0016757">
    <property type="term" value="F:glycosyltransferase activity"/>
    <property type="evidence" value="ECO:0007669"/>
    <property type="project" value="TreeGrafter"/>
</dbReference>
<dbReference type="Proteomes" id="UP000830542">
    <property type="component" value="Chromosome"/>
</dbReference>
<evidence type="ECO:0000313" key="1">
    <source>
        <dbReference type="EMBL" id="GAA0468696.1"/>
    </source>
</evidence>
<reference evidence="2" key="2">
    <citation type="submission" date="2022-04" db="EMBL/GenBank/DDBJ databases">
        <title>Sequencing and genomic assembly of Halococcus dombrowskii.</title>
        <authorList>
            <person name="Lim S.W."/>
            <person name="MacLea K.S."/>
        </authorList>
    </citation>
    <scope>NUCLEOTIDE SEQUENCE</scope>
    <source>
        <strain evidence="2">H4</strain>
    </source>
</reference>
<gene>
    <name evidence="1" type="ORF">GCM10008985_27150</name>
    <name evidence="2" type="ORF">MUK72_06760</name>
</gene>
<dbReference type="EMBL" id="CP095005">
    <property type="protein sequence ID" value="UOO96397.1"/>
    <property type="molecule type" value="Genomic_DNA"/>
</dbReference>
<dbReference type="GeneID" id="71761534"/>
<evidence type="ECO:0000313" key="2">
    <source>
        <dbReference type="EMBL" id="UOO96397.1"/>
    </source>
</evidence>
<sequence>MTGTRIALCPHLSVEHYRGGEKWVCALANRLAADGVDVSVRALPYAPGDERRVDVREVLDSQVPYREAWHHDLSGFDTAYVFYNPFSELFFSGGDTRIAGIHSWVYVSEKLYEAHYGIVPTATKLLYRLLGDRDLSRFDVVHSVTPAYDSPHANTVHIPNFVDIEQFNPDRDERADEFTVLTTAAHIREKGWDTIQAVAERLPDDVRVVTTGDGAGDVDGLGFLTEDELADAYARAHVVLHPARVDTDSMVINEACASGTPIVTTPLSTHVRENEAVLQAETPRGLAHAIARIYGEWRHDDGYEERCRRARAEGESHGFEEVYPRLKELLLSPPTKSENGATRTEVRA</sequence>
<evidence type="ECO:0000313" key="4">
    <source>
        <dbReference type="Proteomes" id="UP001500962"/>
    </source>
</evidence>
<proteinExistence type="predicted"/>
<dbReference type="Gene3D" id="3.40.50.2000">
    <property type="entry name" value="Glycogen Phosphorylase B"/>
    <property type="match status" value="2"/>
</dbReference>
<dbReference type="PANTHER" id="PTHR45947">
    <property type="entry name" value="SULFOQUINOVOSYL TRANSFERASE SQD2"/>
    <property type="match status" value="1"/>
</dbReference>